<keyword evidence="2" id="KW-1003">Cell membrane</keyword>
<feature type="region of interest" description="Disordered" evidence="4">
    <location>
        <begin position="977"/>
        <end position="1254"/>
    </location>
</feature>
<feature type="transmembrane region" description="Helical" evidence="5">
    <location>
        <begin position="36"/>
        <end position="57"/>
    </location>
</feature>
<sequence length="1254" mass="138996">MNTSTISVWSVAPVTVGNSRTQPTQLSPLYMTWTSYMLLAIGACSIIICTFILVLLLSRKLAADQVLDMGLVVVNLTLSLMIAIVASLSILTSGPAINIPVVNILMAITILTVIYATSLTVVVNSLIHWQTNVKGTPSQTFKNAYITLLVIWAISISLSLASILSSELQVDPTGLTSRPRIFANGSIALQTLSRISFVCDLIIVLPPPFIAVLCYRSIYYHLKKQSAWVRKAVGDASTSRPYSPPIRRDMLYSQSTVSFRYDEQMRPTIGSDQRRQSSIRPLSSLRPVSRPTTLTQSSSITMYPQPDYLFSLDIGDYSRAMRNSAYRGGAIFILYIVFIMPLVVRNTIWGLGISPSSLATVITYGLFALSTIVTPLIFAVLDRRVRQALSGTAEEEEKKMSTAERRYIFKQGLRGQGTEYAFETEPDFMTFFGDKVDEDAPSYLRSLSLQRQSMPRQQRHVQQRPQSILQLPPRRRSASPPKLDTDQLIVLDPALAFSTRSLHTAPSVFTVSSGNSPGMLSLSGHPSPAFTSIEKETRKAIYITKALDDVKATEFTDTSSRPSDLTTLLDTTMISNEVVTAQSTPNDLSVYASSGPSLILNPNPPSELGRVDPLSNRAMNVNGRSSNSFNIRPNSRIVKEVSRQRNDKVAKNLITTRQVPTLPLMDSVQDAPTEKTFTPDVSYDASRNEIIPSVTGDRSDTIYSQVKQRPARPTAYRNAYRAPTPAPTPISQADQQERIARPSPPYLDSNYKYGEYPILTKRPTPQNNSTYSTKKSQPLQPGSLLPPAPIESSVQLVPKPEQEQRRARPATLYQDLTPVPTRLKVPTSTFQRDSSAGASGNKSYAEARDSTYSDASTQPMAQTGTIGGGIGAIRSVKRSPIPKMDPSRQKTERIESVQMMAKTSRVYERAPIENERANPEIPSVVTTRVARPTTNFKAYSSSTPRAAPTHMDNHLDQLEQIAQLEAYKNMYKSQIRRIDEPKLHAPTVSPSESERRRPQSPRTRMRTRVPQPPRDLPTGSTEHSQSDKTYPSSPQDTMDPSLFTPRGAPGYRRPRIIDASEEKSSTTYANPPQQRPRNTTQVVPISEPQQARATAPKTRMRDKTTRPPLLDNESSRPNLKTPNTDTSVNGARLAGDPLGTRSVTNQQMNLSQRYPERSIRPAVILRANPPSRRGVDRPNADTSLRDLPSPLLSPRIRGNVQLVRDGPARETQVLHNRPAQLKDDAGPTRVKEDVGPTRPAYGAEQRPRRRGVRE</sequence>
<feature type="region of interest" description="Disordered" evidence="4">
    <location>
        <begin position="451"/>
        <end position="483"/>
    </location>
</feature>
<keyword evidence="5" id="KW-0472">Membrane</keyword>
<proteinExistence type="predicted"/>
<dbReference type="PANTHER" id="PTHR24241:SF76">
    <property type="entry name" value="NEUROPEPTIDE SIFAMIDE RECEPTOR"/>
    <property type="match status" value="1"/>
</dbReference>
<gene>
    <name evidence="6" type="ORF">BASA50_007972</name>
</gene>
<evidence type="ECO:0000256" key="1">
    <source>
        <dbReference type="ARBA" id="ARBA00004651"/>
    </source>
</evidence>
<feature type="compositionally biased region" description="Polar residues" evidence="4">
    <location>
        <begin position="1115"/>
        <end position="1129"/>
    </location>
</feature>
<feature type="region of interest" description="Disordered" evidence="4">
    <location>
        <begin position="268"/>
        <end position="299"/>
    </location>
</feature>
<feature type="compositionally biased region" description="Basic and acidic residues" evidence="4">
    <location>
        <begin position="1220"/>
        <end position="1235"/>
    </location>
</feature>
<feature type="region of interest" description="Disordered" evidence="4">
    <location>
        <begin position="694"/>
        <end position="811"/>
    </location>
</feature>
<feature type="compositionally biased region" description="Basic and acidic residues" evidence="4">
    <location>
        <begin position="1055"/>
        <end position="1064"/>
    </location>
</feature>
<dbReference type="Proteomes" id="UP001648503">
    <property type="component" value="Unassembled WGS sequence"/>
</dbReference>
<evidence type="ECO:0000256" key="2">
    <source>
        <dbReference type="ARBA" id="ARBA00022475"/>
    </source>
</evidence>
<feature type="region of interest" description="Disordered" evidence="4">
    <location>
        <begin position="823"/>
        <end position="892"/>
    </location>
</feature>
<dbReference type="SUPFAM" id="SSF81321">
    <property type="entry name" value="Family A G protein-coupled receptor-like"/>
    <property type="match status" value="1"/>
</dbReference>
<keyword evidence="5" id="KW-0812">Transmembrane</keyword>
<feature type="compositionally biased region" description="Polar residues" evidence="4">
    <location>
        <begin position="1065"/>
        <end position="1092"/>
    </location>
</feature>
<evidence type="ECO:0000256" key="5">
    <source>
        <dbReference type="SAM" id="Phobius"/>
    </source>
</evidence>
<feature type="transmembrane region" description="Helical" evidence="5">
    <location>
        <begin position="69"/>
        <end position="91"/>
    </location>
</feature>
<feature type="compositionally biased region" description="Low complexity" evidence="4">
    <location>
        <begin position="1185"/>
        <end position="1197"/>
    </location>
</feature>
<feature type="compositionally biased region" description="Polar residues" evidence="4">
    <location>
        <begin position="763"/>
        <end position="775"/>
    </location>
</feature>
<evidence type="ECO:0000313" key="6">
    <source>
        <dbReference type="EMBL" id="KAH6592596.1"/>
    </source>
</evidence>
<feature type="transmembrane region" description="Helical" evidence="5">
    <location>
        <begin position="195"/>
        <end position="215"/>
    </location>
</feature>
<comment type="subcellular location">
    <subcellularLocation>
        <location evidence="1">Cell membrane</location>
        <topology evidence="1">Multi-pass membrane protein</topology>
    </subcellularLocation>
</comment>
<feature type="transmembrane region" description="Helical" evidence="5">
    <location>
        <begin position="361"/>
        <end position="381"/>
    </location>
</feature>
<protein>
    <recommendedName>
        <fullName evidence="8">G-protein coupled receptors family 1 profile domain-containing protein</fullName>
    </recommendedName>
</protein>
<comment type="caution">
    <text evidence="6">The sequence shown here is derived from an EMBL/GenBank/DDBJ whole genome shotgun (WGS) entry which is preliminary data.</text>
</comment>
<name>A0ABQ8F5G8_9FUNG</name>
<reference evidence="6 7" key="1">
    <citation type="submission" date="2021-02" db="EMBL/GenBank/DDBJ databases">
        <title>Variation within the Batrachochytrium salamandrivorans European outbreak.</title>
        <authorList>
            <person name="Kelly M."/>
            <person name="Pasmans F."/>
            <person name="Shea T.P."/>
            <person name="Munoz J.F."/>
            <person name="Carranza S."/>
            <person name="Cuomo C.A."/>
            <person name="Martel A."/>
        </authorList>
    </citation>
    <scope>NUCLEOTIDE SEQUENCE [LARGE SCALE GENOMIC DNA]</scope>
    <source>
        <strain evidence="6 7">AMFP18/2</strain>
    </source>
</reference>
<feature type="compositionally biased region" description="Polar residues" evidence="4">
    <location>
        <begin position="1141"/>
        <end position="1152"/>
    </location>
</feature>
<dbReference type="PANTHER" id="PTHR24241">
    <property type="entry name" value="NEUROPEPTIDE RECEPTOR-RELATED G-PROTEIN COUPLED RECEPTOR"/>
    <property type="match status" value="1"/>
</dbReference>
<evidence type="ECO:0000313" key="7">
    <source>
        <dbReference type="Proteomes" id="UP001648503"/>
    </source>
</evidence>
<feature type="compositionally biased region" description="Polar residues" evidence="4">
    <location>
        <begin position="826"/>
        <end position="842"/>
    </location>
</feature>
<evidence type="ECO:0008006" key="8">
    <source>
        <dbReference type="Google" id="ProtNLM"/>
    </source>
</evidence>
<dbReference type="Gene3D" id="1.20.1070.10">
    <property type="entry name" value="Rhodopsin 7-helix transmembrane proteins"/>
    <property type="match status" value="1"/>
</dbReference>
<feature type="compositionally biased region" description="Polar residues" evidence="4">
    <location>
        <begin position="1018"/>
        <end position="1038"/>
    </location>
</feature>
<keyword evidence="7" id="KW-1185">Reference proteome</keyword>
<feature type="transmembrane region" description="Helical" evidence="5">
    <location>
        <begin position="329"/>
        <end position="349"/>
    </location>
</feature>
<keyword evidence="3" id="KW-0675">Receptor</keyword>
<dbReference type="EMBL" id="JAFCIX010000377">
    <property type="protein sequence ID" value="KAH6592596.1"/>
    <property type="molecule type" value="Genomic_DNA"/>
</dbReference>
<evidence type="ECO:0000256" key="3">
    <source>
        <dbReference type="ARBA" id="ARBA00023170"/>
    </source>
</evidence>
<keyword evidence="5" id="KW-1133">Transmembrane helix</keyword>
<evidence type="ECO:0000256" key="4">
    <source>
        <dbReference type="SAM" id="MobiDB-lite"/>
    </source>
</evidence>
<organism evidence="6 7">
    <name type="scientific">Batrachochytrium salamandrivorans</name>
    <dbReference type="NCBI Taxonomy" id="1357716"/>
    <lineage>
        <taxon>Eukaryota</taxon>
        <taxon>Fungi</taxon>
        <taxon>Fungi incertae sedis</taxon>
        <taxon>Chytridiomycota</taxon>
        <taxon>Chytridiomycota incertae sedis</taxon>
        <taxon>Chytridiomycetes</taxon>
        <taxon>Rhizophydiales</taxon>
        <taxon>Rhizophydiales incertae sedis</taxon>
        <taxon>Batrachochytrium</taxon>
    </lineage>
</organism>
<feature type="compositionally biased region" description="Polar residues" evidence="4">
    <location>
        <begin position="852"/>
        <end position="862"/>
    </location>
</feature>
<feature type="transmembrane region" description="Helical" evidence="5">
    <location>
        <begin position="144"/>
        <end position="164"/>
    </location>
</feature>
<accession>A0ABQ8F5G8</accession>
<feature type="compositionally biased region" description="Polar residues" evidence="4">
    <location>
        <begin position="290"/>
        <end position="299"/>
    </location>
</feature>
<feature type="transmembrane region" description="Helical" evidence="5">
    <location>
        <begin position="97"/>
        <end position="123"/>
    </location>
</feature>